<dbReference type="GO" id="GO:0044292">
    <property type="term" value="C:dendrite terminus"/>
    <property type="evidence" value="ECO:0000318"/>
    <property type="project" value="GO_Central"/>
</dbReference>
<dbReference type="GO" id="GO:0015816">
    <property type="term" value="P:glycine transport"/>
    <property type="evidence" value="ECO:0000318"/>
    <property type="project" value="GO_Central"/>
</dbReference>
<sequence>MSKYLTSSAMERLKNIVSSPANKLKNLNFRGGNSSSKTEFIKFDDFRRDDQKESDDQQQQHWYNFDELNLKSGVVGEDDDDDRIFLSDSSISAAQAALNVTNAIQGMCLVSLPYTILQGGYIALLSMVVIPCICYYTGDILIECLYEEVEQHQYYHYHQPQQSQLQQKHHTVKIRKRIRNTYADIAGAVWGHNVGRWIVYTAQMIELIMTCILYVLLCGELLQSMLPQLGISLTKWIIIATAPLLMCAFLKSMKHVAWLSFWNFLSHVIINGIVLIYCLTQVQHWKFDVVQLEVDINTLPMSLGIVMFSYTSQMFLPSLEGSMKDRKKFRPMMAWSHFVAAVFKSLFAYFGFVTFGDETQEVITNNISSYALKITINILLVIKALSSYPLPYYAAVELLQNALFVGQPITLLPSCYYSDGLINGLRCWAWLLRAVFVCLISWLAISIPHYAILIALIGSFTANMLSFVWPAYFHLVIKNQLLPWYRKVFDVIIIILGCVFIVLGVYYNSRALYFAYQGIETKPFQTIV</sequence>
<evidence type="ECO:0000313" key="11">
    <source>
        <dbReference type="EMBL" id="ESO11116.1"/>
    </source>
</evidence>
<dbReference type="GO" id="GO:0015812">
    <property type="term" value="P:gamma-aminobutyric acid transport"/>
    <property type="evidence" value="ECO:0000318"/>
    <property type="project" value="GO_Central"/>
</dbReference>
<evidence type="ECO:0000256" key="4">
    <source>
        <dbReference type="ARBA" id="ARBA00022692"/>
    </source>
</evidence>
<evidence type="ECO:0000256" key="6">
    <source>
        <dbReference type="ARBA" id="ARBA00022989"/>
    </source>
</evidence>
<gene>
    <name evidence="12" type="primary">20209066</name>
    <name evidence="11" type="ORF">HELRODRAFT_183498</name>
</gene>
<dbReference type="EMBL" id="KB095853">
    <property type="protein sequence ID" value="ESO11116.1"/>
    <property type="molecule type" value="Genomic_DNA"/>
</dbReference>
<dbReference type="GO" id="GO:0098700">
    <property type="term" value="P:neurotransmitter loading into synaptic vesicle"/>
    <property type="evidence" value="ECO:0000318"/>
    <property type="project" value="GO_Central"/>
</dbReference>
<evidence type="ECO:0000256" key="8">
    <source>
        <dbReference type="ARBA" id="ARBA00023329"/>
    </source>
</evidence>
<dbReference type="OMA" id="MKWTHIA"/>
<protein>
    <recommendedName>
        <fullName evidence="10">Amino acid transporter transmembrane domain-containing protein</fullName>
    </recommendedName>
</protein>
<dbReference type="CTD" id="20209066"/>
<keyword evidence="7 9" id="KW-0472">Membrane</keyword>
<reference evidence="12" key="3">
    <citation type="submission" date="2015-06" db="UniProtKB">
        <authorList>
            <consortium name="EnsemblMetazoa"/>
        </authorList>
    </citation>
    <scope>IDENTIFICATION</scope>
</reference>
<feature type="transmembrane region" description="Helical" evidence="9">
    <location>
        <begin position="367"/>
        <end position="385"/>
    </location>
</feature>
<feature type="transmembrane region" description="Helical" evidence="9">
    <location>
        <begin position="197"/>
        <end position="217"/>
    </location>
</feature>
<dbReference type="Pfam" id="PF01490">
    <property type="entry name" value="Aa_trans"/>
    <property type="match status" value="1"/>
</dbReference>
<dbReference type="Proteomes" id="UP000015101">
    <property type="component" value="Unassembled WGS sequence"/>
</dbReference>
<evidence type="ECO:0000313" key="12">
    <source>
        <dbReference type="EnsemblMetazoa" id="HelroP183498"/>
    </source>
</evidence>
<keyword evidence="3" id="KW-0813">Transport</keyword>
<evidence type="ECO:0000256" key="5">
    <source>
        <dbReference type="ARBA" id="ARBA00022775"/>
    </source>
</evidence>
<dbReference type="GO" id="GO:0044306">
    <property type="term" value="C:neuron projection terminus"/>
    <property type="evidence" value="ECO:0000318"/>
    <property type="project" value="GO_Central"/>
</dbReference>
<dbReference type="eggNOG" id="KOG4303">
    <property type="taxonomic scope" value="Eukaryota"/>
</dbReference>
<feature type="transmembrane region" description="Helical" evidence="9">
    <location>
        <begin position="488"/>
        <end position="507"/>
    </location>
</feature>
<feature type="transmembrane region" description="Helical" evidence="9">
    <location>
        <begin position="257"/>
        <end position="279"/>
    </location>
</feature>
<dbReference type="EnsemblMetazoa" id="HelroT183498">
    <property type="protein sequence ID" value="HelroP183498"/>
    <property type="gene ID" value="HelroG183498"/>
</dbReference>
<keyword evidence="5" id="KW-0532">Neurotransmitter transport</keyword>
<accession>T1FJR7</accession>
<feature type="transmembrane region" description="Helical" evidence="9">
    <location>
        <begin position="451"/>
        <end position="476"/>
    </location>
</feature>
<dbReference type="AlphaFoldDB" id="T1FJR7"/>
<name>T1FJR7_HELRO</name>
<dbReference type="EMBL" id="AMQM01008816">
    <property type="status" value="NOT_ANNOTATED_CDS"/>
    <property type="molecule type" value="Genomic_DNA"/>
</dbReference>
<dbReference type="KEGG" id="hro:HELRODRAFT_183498"/>
<dbReference type="PANTHER" id="PTHR22950:SF689">
    <property type="entry name" value="VESICULAR INHIBITORY AMINO ACID TRANSPORTER"/>
    <property type="match status" value="1"/>
</dbReference>
<organism evidence="12 13">
    <name type="scientific">Helobdella robusta</name>
    <name type="common">Californian leech</name>
    <dbReference type="NCBI Taxonomy" id="6412"/>
    <lineage>
        <taxon>Eukaryota</taxon>
        <taxon>Metazoa</taxon>
        <taxon>Spiralia</taxon>
        <taxon>Lophotrochozoa</taxon>
        <taxon>Annelida</taxon>
        <taxon>Clitellata</taxon>
        <taxon>Hirudinea</taxon>
        <taxon>Rhynchobdellida</taxon>
        <taxon>Glossiphoniidae</taxon>
        <taxon>Helobdella</taxon>
    </lineage>
</organism>
<dbReference type="HOGENOM" id="CLU_036432_0_0_1"/>
<comment type="subcellular location">
    <subcellularLocation>
        <location evidence="1">Cytoplasmic vesicle membrane</location>
        <topology evidence="1">Multi-pass membrane protein</topology>
    </subcellularLocation>
</comment>
<keyword evidence="8" id="KW-0968">Cytoplasmic vesicle</keyword>
<dbReference type="InterPro" id="IPR013057">
    <property type="entry name" value="AA_transpt_TM"/>
</dbReference>
<dbReference type="GO" id="GO:0015187">
    <property type="term" value="F:glycine transmembrane transporter activity"/>
    <property type="evidence" value="ECO:0000318"/>
    <property type="project" value="GO_Central"/>
</dbReference>
<dbReference type="InParanoid" id="T1FJR7"/>
<feature type="transmembrane region" description="Helical" evidence="9">
    <location>
        <begin position="337"/>
        <end position="355"/>
    </location>
</feature>
<evidence type="ECO:0000259" key="10">
    <source>
        <dbReference type="Pfam" id="PF01490"/>
    </source>
</evidence>
<keyword evidence="13" id="KW-1185">Reference proteome</keyword>
<feature type="transmembrane region" description="Helical" evidence="9">
    <location>
        <begin position="229"/>
        <end position="250"/>
    </location>
</feature>
<feature type="domain" description="Amino acid transporter transmembrane" evidence="10">
    <location>
        <begin position="90"/>
        <end position="506"/>
    </location>
</feature>
<comment type="similarity">
    <text evidence="2">Belongs to the amino acid/polyamine transporter 2 family.</text>
</comment>
<feature type="transmembrane region" description="Helical" evidence="9">
    <location>
        <begin position="427"/>
        <end position="445"/>
    </location>
</feature>
<dbReference type="FunCoup" id="T1FJR7">
    <property type="interactions" value="80"/>
</dbReference>
<evidence type="ECO:0000313" key="13">
    <source>
        <dbReference type="Proteomes" id="UP000015101"/>
    </source>
</evidence>
<evidence type="ECO:0000256" key="7">
    <source>
        <dbReference type="ARBA" id="ARBA00023136"/>
    </source>
</evidence>
<reference evidence="11 13" key="2">
    <citation type="journal article" date="2013" name="Nature">
        <title>Insights into bilaterian evolution from three spiralian genomes.</title>
        <authorList>
            <person name="Simakov O."/>
            <person name="Marletaz F."/>
            <person name="Cho S.J."/>
            <person name="Edsinger-Gonzales E."/>
            <person name="Havlak P."/>
            <person name="Hellsten U."/>
            <person name="Kuo D.H."/>
            <person name="Larsson T."/>
            <person name="Lv J."/>
            <person name="Arendt D."/>
            <person name="Savage R."/>
            <person name="Osoegawa K."/>
            <person name="de Jong P."/>
            <person name="Grimwood J."/>
            <person name="Chapman J.A."/>
            <person name="Shapiro H."/>
            <person name="Aerts A."/>
            <person name="Otillar R.P."/>
            <person name="Terry A.Y."/>
            <person name="Boore J.L."/>
            <person name="Grigoriev I.V."/>
            <person name="Lindberg D.R."/>
            <person name="Seaver E.C."/>
            <person name="Weisblat D.A."/>
            <person name="Putnam N.H."/>
            <person name="Rokhsar D.S."/>
        </authorList>
    </citation>
    <scope>NUCLEOTIDE SEQUENCE</scope>
</reference>
<dbReference type="STRING" id="6412.T1FJR7"/>
<keyword evidence="4 9" id="KW-0812">Transmembrane</keyword>
<dbReference type="OrthoDB" id="6021076at2759"/>
<dbReference type="GeneID" id="20209066"/>
<evidence type="ECO:0000256" key="9">
    <source>
        <dbReference type="SAM" id="Phobius"/>
    </source>
</evidence>
<reference evidence="13" key="1">
    <citation type="submission" date="2012-12" db="EMBL/GenBank/DDBJ databases">
        <authorList>
            <person name="Hellsten U."/>
            <person name="Grimwood J."/>
            <person name="Chapman J.A."/>
            <person name="Shapiro H."/>
            <person name="Aerts A."/>
            <person name="Otillar R.P."/>
            <person name="Terry A.Y."/>
            <person name="Boore J.L."/>
            <person name="Simakov O."/>
            <person name="Marletaz F."/>
            <person name="Cho S.-J."/>
            <person name="Edsinger-Gonzales E."/>
            <person name="Havlak P."/>
            <person name="Kuo D.-H."/>
            <person name="Larsson T."/>
            <person name="Lv J."/>
            <person name="Arendt D."/>
            <person name="Savage R."/>
            <person name="Osoegawa K."/>
            <person name="de Jong P."/>
            <person name="Lindberg D.R."/>
            <person name="Seaver E.C."/>
            <person name="Weisblat D.A."/>
            <person name="Putnam N.H."/>
            <person name="Grigoriev I.V."/>
            <person name="Rokhsar D.S."/>
        </authorList>
    </citation>
    <scope>NUCLEOTIDE SEQUENCE</scope>
</reference>
<dbReference type="PANTHER" id="PTHR22950">
    <property type="entry name" value="AMINO ACID TRANSPORTER"/>
    <property type="match status" value="1"/>
</dbReference>
<evidence type="ECO:0000256" key="1">
    <source>
        <dbReference type="ARBA" id="ARBA00004439"/>
    </source>
</evidence>
<dbReference type="RefSeq" id="XP_009010779.1">
    <property type="nucleotide sequence ID" value="XM_009012531.1"/>
</dbReference>
<evidence type="ECO:0000256" key="2">
    <source>
        <dbReference type="ARBA" id="ARBA00008066"/>
    </source>
</evidence>
<keyword evidence="6 9" id="KW-1133">Transmembrane helix</keyword>
<evidence type="ECO:0000256" key="3">
    <source>
        <dbReference type="ARBA" id="ARBA00022448"/>
    </source>
</evidence>
<proteinExistence type="inferred from homology"/>
<dbReference type="GO" id="GO:0030672">
    <property type="term" value="C:synaptic vesicle membrane"/>
    <property type="evidence" value="ECO:0000318"/>
    <property type="project" value="GO_Central"/>
</dbReference>